<dbReference type="InterPro" id="IPR029071">
    <property type="entry name" value="Ubiquitin-like_domsf"/>
</dbReference>
<comment type="subcellular location">
    <subcellularLocation>
        <location evidence="1">Nucleus</location>
    </subcellularLocation>
</comment>
<dbReference type="Gene3D" id="3.90.228.10">
    <property type="match status" value="1"/>
</dbReference>
<evidence type="ECO:0000256" key="3">
    <source>
        <dbReference type="ARBA" id="ARBA00022679"/>
    </source>
</evidence>
<dbReference type="SUPFAM" id="SSF56399">
    <property type="entry name" value="ADP-ribosylation"/>
    <property type="match status" value="1"/>
</dbReference>
<dbReference type="AlphaFoldDB" id="A0A0M0JGV5"/>
<evidence type="ECO:0000256" key="2">
    <source>
        <dbReference type="ARBA" id="ARBA00022676"/>
    </source>
</evidence>
<dbReference type="InterPro" id="IPR012317">
    <property type="entry name" value="Poly(ADP-ribose)pol_cat_dom"/>
</dbReference>
<dbReference type="PROSITE" id="PS50053">
    <property type="entry name" value="UBIQUITIN_2"/>
    <property type="match status" value="1"/>
</dbReference>
<dbReference type="SMART" id="SM00678">
    <property type="entry name" value="WWE"/>
    <property type="match status" value="1"/>
</dbReference>
<evidence type="ECO:0000256" key="5">
    <source>
        <dbReference type="ARBA" id="ARBA00023242"/>
    </source>
</evidence>
<dbReference type="InterPro" id="IPR004170">
    <property type="entry name" value="WWE_dom"/>
</dbReference>
<dbReference type="SUPFAM" id="SSF54236">
    <property type="entry name" value="Ubiquitin-like"/>
    <property type="match status" value="1"/>
</dbReference>
<evidence type="ECO:0000259" key="9">
    <source>
        <dbReference type="PROSITE" id="PS50918"/>
    </source>
</evidence>
<sequence>MSVSLPELIRAIRGQIPNEKCDLLEDLDRKLQKPNGAARAKTPPAPLGAGPSAAMGGVKRPRPAESSGEGTMQLKVVSQDCTEVFFKCKPDTKLGKLMRAFCQRQGVAMESVRFLFDGNRIRENQTPNEEGMEDGDSIDVVFAINFTQRAQGESQPGPAHVWMWEDGAVGSGAWQLFDTASEETFRNHEEAGVLHFRIEIRGQAYDVDLSQCTQQNVRTGFVRNLKRHALTDVDKDLPSLISHIRSEARFNLYQAARDALISRIGGAQLNETWLWHGTSRNTLESIMANGFDRNMNERGQYGVGSYFSNQLEYSLREEYAKPDDEGSQWVLLVRVLVGQSCVGKKGMRQPDKKPGGGAVLYESMVDSLQKPSIFVLSTGSDNHAYPEFVLRLRLPQR</sequence>
<comment type="caution">
    <text evidence="11">The sequence shown here is derived from an EMBL/GenBank/DDBJ whole genome shotgun (WGS) entry which is preliminary data.</text>
</comment>
<dbReference type="GO" id="GO:0010629">
    <property type="term" value="P:negative regulation of gene expression"/>
    <property type="evidence" value="ECO:0007669"/>
    <property type="project" value="TreeGrafter"/>
</dbReference>
<feature type="compositionally biased region" description="Low complexity" evidence="7">
    <location>
        <begin position="47"/>
        <end position="57"/>
    </location>
</feature>
<dbReference type="InterPro" id="IPR018123">
    <property type="entry name" value="WWE-dom_subgr"/>
</dbReference>
<dbReference type="Proteomes" id="UP000037460">
    <property type="component" value="Unassembled WGS sequence"/>
</dbReference>
<dbReference type="SUPFAM" id="SSF117839">
    <property type="entry name" value="WWE domain"/>
    <property type="match status" value="1"/>
</dbReference>
<gene>
    <name evidence="11" type="ORF">Ctob_007576</name>
</gene>
<dbReference type="PROSITE" id="PS50918">
    <property type="entry name" value="WWE"/>
    <property type="match status" value="1"/>
</dbReference>
<dbReference type="EC" id="2.4.2.-" evidence="6"/>
<dbReference type="Pfam" id="PF00644">
    <property type="entry name" value="PARP"/>
    <property type="match status" value="1"/>
</dbReference>
<keyword evidence="4 6" id="KW-0520">NAD</keyword>
<evidence type="ECO:0000256" key="1">
    <source>
        <dbReference type="ARBA" id="ARBA00004123"/>
    </source>
</evidence>
<feature type="region of interest" description="Disordered" evidence="7">
    <location>
        <begin position="34"/>
        <end position="70"/>
    </location>
</feature>
<dbReference type="PROSITE" id="PS51059">
    <property type="entry name" value="PARP_CATALYTIC"/>
    <property type="match status" value="1"/>
</dbReference>
<dbReference type="Pfam" id="PF02825">
    <property type="entry name" value="WWE"/>
    <property type="match status" value="1"/>
</dbReference>
<proteinExistence type="predicted"/>
<keyword evidence="3 6" id="KW-0808">Transferase</keyword>
<dbReference type="CDD" id="cd16116">
    <property type="entry name" value="Ubl_Smt3_like"/>
    <property type="match status" value="1"/>
</dbReference>
<dbReference type="Pfam" id="PF11976">
    <property type="entry name" value="Rad60-SLD"/>
    <property type="match status" value="1"/>
</dbReference>
<dbReference type="PANTHER" id="PTHR14453">
    <property type="entry name" value="PARP/ZINC FINGER CCCH TYPE DOMAIN CONTAINING PROTEIN"/>
    <property type="match status" value="1"/>
</dbReference>
<feature type="domain" description="WWE" evidence="9">
    <location>
        <begin position="148"/>
        <end position="227"/>
    </location>
</feature>
<evidence type="ECO:0000256" key="7">
    <source>
        <dbReference type="SAM" id="MobiDB-lite"/>
    </source>
</evidence>
<organism evidence="11 12">
    <name type="scientific">Chrysochromulina tobinii</name>
    <dbReference type="NCBI Taxonomy" id="1460289"/>
    <lineage>
        <taxon>Eukaryota</taxon>
        <taxon>Haptista</taxon>
        <taxon>Haptophyta</taxon>
        <taxon>Prymnesiophyceae</taxon>
        <taxon>Prymnesiales</taxon>
        <taxon>Chrysochromulinaceae</taxon>
        <taxon>Chrysochromulina</taxon>
    </lineage>
</organism>
<dbReference type="PANTHER" id="PTHR14453:SF67">
    <property type="entry name" value="POLY [ADP-RIBOSE] POLYMERASE"/>
    <property type="match status" value="1"/>
</dbReference>
<evidence type="ECO:0000256" key="6">
    <source>
        <dbReference type="RuleBase" id="RU362114"/>
    </source>
</evidence>
<evidence type="ECO:0000313" key="11">
    <source>
        <dbReference type="EMBL" id="KOO25562.1"/>
    </source>
</evidence>
<dbReference type="InterPro" id="IPR037197">
    <property type="entry name" value="WWE_dom_sf"/>
</dbReference>
<keyword evidence="12" id="KW-1185">Reference proteome</keyword>
<dbReference type="GO" id="GO:0003950">
    <property type="term" value="F:NAD+ poly-ADP-ribosyltransferase activity"/>
    <property type="evidence" value="ECO:0007669"/>
    <property type="project" value="UniProtKB-UniRule"/>
</dbReference>
<dbReference type="InterPro" id="IPR022617">
    <property type="entry name" value="Rad60/SUMO-like_dom"/>
</dbReference>
<name>A0A0M0JGV5_9EUKA</name>
<dbReference type="Gene3D" id="3.10.20.90">
    <property type="entry name" value="Phosphatidylinositol 3-kinase Catalytic Subunit, Chain A, domain 1"/>
    <property type="match status" value="1"/>
</dbReference>
<dbReference type="InterPro" id="IPR052056">
    <property type="entry name" value="Mono-ARTD/PARP"/>
</dbReference>
<evidence type="ECO:0000313" key="12">
    <source>
        <dbReference type="Proteomes" id="UP000037460"/>
    </source>
</evidence>
<dbReference type="GO" id="GO:0008270">
    <property type="term" value="F:zinc ion binding"/>
    <property type="evidence" value="ECO:0007669"/>
    <property type="project" value="InterPro"/>
</dbReference>
<reference evidence="12" key="1">
    <citation type="journal article" date="2015" name="PLoS Genet.">
        <title>Genome Sequence and Transcriptome Analyses of Chrysochromulina tobin: Metabolic Tools for Enhanced Algal Fitness in the Prominent Order Prymnesiales (Haptophyceae).</title>
        <authorList>
            <person name="Hovde B.T."/>
            <person name="Deodato C.R."/>
            <person name="Hunsperger H.M."/>
            <person name="Ryken S.A."/>
            <person name="Yost W."/>
            <person name="Jha R.K."/>
            <person name="Patterson J."/>
            <person name="Monnat R.J. Jr."/>
            <person name="Barlow S.B."/>
            <person name="Starkenburg S.R."/>
            <person name="Cattolico R.A."/>
        </authorList>
    </citation>
    <scope>NUCLEOTIDE SEQUENCE</scope>
    <source>
        <strain evidence="12">CCMP291</strain>
    </source>
</reference>
<evidence type="ECO:0000256" key="4">
    <source>
        <dbReference type="ARBA" id="ARBA00023027"/>
    </source>
</evidence>
<evidence type="ECO:0000259" key="10">
    <source>
        <dbReference type="PROSITE" id="PS51059"/>
    </source>
</evidence>
<protein>
    <recommendedName>
        <fullName evidence="6">Poly [ADP-ribose] polymerase</fullName>
        <shortName evidence="6">PARP</shortName>
        <ecNumber evidence="6">2.4.2.-</ecNumber>
    </recommendedName>
</protein>
<accession>A0A0M0JGV5</accession>
<evidence type="ECO:0000259" key="8">
    <source>
        <dbReference type="PROSITE" id="PS50053"/>
    </source>
</evidence>
<dbReference type="OrthoDB" id="442921at2759"/>
<dbReference type="SMART" id="SM00213">
    <property type="entry name" value="UBQ"/>
    <property type="match status" value="1"/>
</dbReference>
<dbReference type="GO" id="GO:0005634">
    <property type="term" value="C:nucleus"/>
    <property type="evidence" value="ECO:0007669"/>
    <property type="project" value="UniProtKB-SubCell"/>
</dbReference>
<keyword evidence="2 6" id="KW-0328">Glycosyltransferase</keyword>
<dbReference type="EMBL" id="JWZX01002959">
    <property type="protein sequence ID" value="KOO25562.1"/>
    <property type="molecule type" value="Genomic_DNA"/>
</dbReference>
<keyword evidence="5" id="KW-0539">Nucleus</keyword>
<dbReference type="GO" id="GO:0003714">
    <property type="term" value="F:transcription corepressor activity"/>
    <property type="evidence" value="ECO:0007669"/>
    <property type="project" value="TreeGrafter"/>
</dbReference>
<feature type="domain" description="Ubiquitin-like" evidence="8">
    <location>
        <begin position="70"/>
        <end position="141"/>
    </location>
</feature>
<feature type="domain" description="PARP catalytic" evidence="10">
    <location>
        <begin position="198"/>
        <end position="397"/>
    </location>
</feature>
<dbReference type="InterPro" id="IPR000626">
    <property type="entry name" value="Ubiquitin-like_dom"/>
</dbReference>
<dbReference type="GO" id="GO:0005737">
    <property type="term" value="C:cytoplasm"/>
    <property type="evidence" value="ECO:0007669"/>
    <property type="project" value="TreeGrafter"/>
</dbReference>